<dbReference type="eggNOG" id="COG0438">
    <property type="taxonomic scope" value="Bacteria"/>
</dbReference>
<evidence type="ECO:0000313" key="3">
    <source>
        <dbReference type="Proteomes" id="UP000003165"/>
    </source>
</evidence>
<dbReference type="PANTHER" id="PTHR43179">
    <property type="entry name" value="RHAMNOSYLTRANSFERASE WBBL"/>
    <property type="match status" value="1"/>
</dbReference>
<dbReference type="EMBL" id="ACIS01000012">
    <property type="protein sequence ID" value="EEG06989.1"/>
    <property type="molecule type" value="Genomic_DNA"/>
</dbReference>
<evidence type="ECO:0000259" key="1">
    <source>
        <dbReference type="Pfam" id="PF00535"/>
    </source>
</evidence>
<dbReference type="Pfam" id="PF00535">
    <property type="entry name" value="Glycos_transf_2"/>
    <property type="match status" value="1"/>
</dbReference>
<feature type="domain" description="Glycosyltransferase 2-like" evidence="1">
    <location>
        <begin position="967"/>
        <end position="1088"/>
    </location>
</feature>
<dbReference type="Gene3D" id="3.40.50.2000">
    <property type="entry name" value="Glycogen Phosphorylase B"/>
    <property type="match status" value="2"/>
</dbReference>
<keyword evidence="3" id="KW-1185">Reference proteome</keyword>
<accession>B9Z886</accession>
<dbReference type="SUPFAM" id="SSF53448">
    <property type="entry name" value="Nucleotide-diphospho-sugar transferases"/>
    <property type="match status" value="2"/>
</dbReference>
<dbReference type="eggNOG" id="COG1216">
    <property type="taxonomic scope" value="Bacteria"/>
</dbReference>
<dbReference type="CDD" id="cd04186">
    <property type="entry name" value="GT_2_like_c"/>
    <property type="match status" value="1"/>
</dbReference>
<protein>
    <submittedName>
        <fullName evidence="2">Glycosyl transferase family 2</fullName>
    </submittedName>
</protein>
<dbReference type="InterPro" id="IPR029044">
    <property type="entry name" value="Nucleotide-diphossugar_trans"/>
</dbReference>
<dbReference type="SUPFAM" id="SSF53756">
    <property type="entry name" value="UDP-Glycosyltransferase/glycogen phosphorylase"/>
    <property type="match status" value="2"/>
</dbReference>
<dbReference type="Gene3D" id="3.90.550.10">
    <property type="entry name" value="Spore Coat Polysaccharide Biosynthesis Protein SpsA, Chain A"/>
    <property type="match status" value="1"/>
</dbReference>
<dbReference type="PANTHER" id="PTHR43179:SF7">
    <property type="entry name" value="RHAMNOSYLTRANSFERASE WBBL"/>
    <property type="match status" value="1"/>
</dbReference>
<dbReference type="InterPro" id="IPR001173">
    <property type="entry name" value="Glyco_trans_2-like"/>
</dbReference>
<keyword evidence="2" id="KW-0808">Transferase</keyword>
<proteinExistence type="predicted"/>
<reference evidence="2 3" key="1">
    <citation type="submission" date="2009-02" db="EMBL/GenBank/DDBJ databases">
        <title>Sequencing of the draft genome and assembly of Lutiella nitroferrum 2002.</title>
        <authorList>
            <consortium name="US DOE Joint Genome Institute (JGI-PGF)"/>
            <person name="Lucas S."/>
            <person name="Copeland A."/>
            <person name="Lapidus A."/>
            <person name="Glavina del Rio T."/>
            <person name="Tice H."/>
            <person name="Bruce D."/>
            <person name="Goodwin L."/>
            <person name="Pitluck S."/>
            <person name="Larimer F."/>
            <person name="Land M.L."/>
            <person name="Hauser L."/>
            <person name="Coates J.D."/>
        </authorList>
    </citation>
    <scope>NUCLEOTIDE SEQUENCE [LARGE SCALE GENOMIC DNA]</scope>
    <source>
        <strain evidence="2 3">2002</strain>
    </source>
</reference>
<name>B9Z886_9NEIS</name>
<organism evidence="2 3">
    <name type="scientific">Pseudogulbenkiania ferrooxidans 2002</name>
    <dbReference type="NCBI Taxonomy" id="279714"/>
    <lineage>
        <taxon>Bacteria</taxon>
        <taxon>Pseudomonadati</taxon>
        <taxon>Pseudomonadota</taxon>
        <taxon>Betaproteobacteria</taxon>
        <taxon>Neisseriales</taxon>
        <taxon>Chromobacteriaceae</taxon>
        <taxon>Pseudogulbenkiania</taxon>
    </lineage>
</organism>
<dbReference type="GO" id="GO:0016740">
    <property type="term" value="F:transferase activity"/>
    <property type="evidence" value="ECO:0007669"/>
    <property type="project" value="UniProtKB-KW"/>
</dbReference>
<evidence type="ECO:0000313" key="2">
    <source>
        <dbReference type="EMBL" id="EEG06989.1"/>
    </source>
</evidence>
<dbReference type="Proteomes" id="UP000003165">
    <property type="component" value="Unassembled WGS sequence"/>
</dbReference>
<sequence>MSQASASSPSQSAPYYVYAPPYRETSGGVRALHYLCHELNLRGQEAYVMQGDTSPTLLTPELTPEIYQAHLGAGREPIVIYPEIIQGNPMRARHVVRYLLNVPGALTNTSLGDLGWSADDLLYVHGYDVLPEGWQAGLLQVPLVDTRVYHADGVDDGERHGHLVWLNRYLNKGGEPWPLTAEATEISFRVPNRSPAELAALYRGAELLFTYEHSTACFEALLCGCPVVYLPNPIMLEKPMHNYLGSDGVAWGAGEEEIARAKATVYRVQEQYKATQAQFGEELVAFIETTQGHVREAGNTPSQSMASATQVEKRKPRIGVLSQDPPDSACFRLRLGDPLAVLADAIEVHYWRYTASVMVDGQFPFASDQDFIDAMDMFIVQRSALHPSTDELVQRLLQSGKPLVYELDDWLPSLPMSHPQYAEFKPSFSRIKNMLPRFHLVTASTPVLAEIVRAYNPNVAVLPNYLSAARLVEPQLDDQAATVTIGFAGTATHRQDLARIGSALARLARDYDGKVSFVFWGSIPPQMEGVPNVRFVNGGVEYQGYLPKLGSLKIDIGIAALEESEFNAGKSDIKWLEYSSVGAVSVLSDVPAYRHIKELDLGVVLPPDDEDAWYEALADLVENAAKRCALATRARDYLLRGRLLEGQIDHFVQAWNLVLPEALRIVLPPSLATPPLDSVGGGDLTVLRQYRTWLQNHHFREVHAEQLAERMVLAWSSRPVFNLVTVVSRQEQNRLADTVDALQQQLYPHWRLIVLADWEAPDPAFQEHEQLGWLQLDTLDDPDLLARAVNSVAAEVPADWLMWLPVGFRLVPQALVRFGEAIHMHPEWSALYCDSDIVSPMGERFKPRFRPDFAPEYLRSMDYIGDAVAVATSALLERGGFEAYPGAYWFDLLLWLFEQHGPQSIGHVDDMLLSLPPVKPHPLTLPAQRVALENHTRRLGLDVELGDGYLEGTFHFNLRVQGEPLVSVIVPNRDKLEVLEPCVESLFEGSRYQNFELIIVDNRSEEPETREYYRDICSRWPDRVRIVAYDAPFNFSAQCNLGVAEARGSYVLLLNNDTEVVLDTWLERLLAWAQQPGVGAVGARLTYPEVGLIQHAGIVLGLPGGLRSVADHVFEGEDIFSPGYMNRLLTGQNYSAVTAACLMVAKEHYLAVGGMDDTALTVLFNDVDLCLKLQAAGLRNVYNPFAVMVHHHARSIGRRTSDPRVALEAAVREYDELNTMMARWLPQLARDPAYNRHLALNSRKMMLETSRAASWDPAIPGRRRVLGLPVSGGSGEYRVCMPLNALQAAGRLDGDILQPSGSSGLHVLSVVEMARQAPDTLLLHTAIGDGLVEAMKNYRQFLPEMRIVFGMDDLVGAIPEKSSFSRHWKKVFPDARSRLRKALALSDTLIVSTDPLAEHCRGMIDDIVVIPNRLQKSRWDGLSSLRGTGKKPRVGWVGAAQHRGDLELIVEVVKQTADEVDWVFMGMCLAELRPYVAEVHPFVAFDLYPEKMASLNLDLAIAPLEVSPFNEAKSNLRLLEYGVLGWPVVCTDIYPYQTGGAPVCRVANEVSGWVEAIRQRVHDLPAAYRAGDQLRDWVRQHYMLEEHLHDWQRALC</sequence>
<comment type="caution">
    <text evidence="2">The sequence shown here is derived from an EMBL/GenBank/DDBJ whole genome shotgun (WGS) entry which is preliminary data.</text>
</comment>
<gene>
    <name evidence="2" type="ORF">FuraDRAFT_3572</name>
</gene>